<evidence type="ECO:0000256" key="8">
    <source>
        <dbReference type="RuleBase" id="RU004453"/>
    </source>
</evidence>
<feature type="domain" description="GH18" evidence="9">
    <location>
        <begin position="5"/>
        <end position="387"/>
    </location>
</feature>
<comment type="caution">
    <text evidence="10">The sequence shown here is derived from an EMBL/GenBank/DDBJ whole genome shotgun (WGS) entry which is preliminary data.</text>
</comment>
<gene>
    <name evidence="10" type="ORF">BB559_003405</name>
</gene>
<dbReference type="Proteomes" id="UP000245699">
    <property type="component" value="Unassembled WGS sequence"/>
</dbReference>
<dbReference type="InterPro" id="IPR001579">
    <property type="entry name" value="Glyco_hydro_18_chit_AS"/>
</dbReference>
<dbReference type="SMART" id="SM00636">
    <property type="entry name" value="Glyco_18"/>
    <property type="match status" value="1"/>
</dbReference>
<dbReference type="GO" id="GO:0006032">
    <property type="term" value="P:chitin catabolic process"/>
    <property type="evidence" value="ECO:0007669"/>
    <property type="project" value="UniProtKB-KW"/>
</dbReference>
<name>A0A2T9YLJ6_9FUNG</name>
<dbReference type="Pfam" id="PF00704">
    <property type="entry name" value="Glyco_hydro_18"/>
    <property type="match status" value="1"/>
</dbReference>
<evidence type="ECO:0000313" key="11">
    <source>
        <dbReference type="Proteomes" id="UP000245699"/>
    </source>
</evidence>
<accession>A0A2T9YLJ6</accession>
<dbReference type="SUPFAM" id="SSF51445">
    <property type="entry name" value="(Trans)glycosidases"/>
    <property type="match status" value="1"/>
</dbReference>
<dbReference type="PROSITE" id="PS01095">
    <property type="entry name" value="GH18_1"/>
    <property type="match status" value="1"/>
</dbReference>
<dbReference type="PANTHER" id="PTHR11177:SF317">
    <property type="entry name" value="CHITINASE 12-RELATED"/>
    <property type="match status" value="1"/>
</dbReference>
<dbReference type="PROSITE" id="PS51910">
    <property type="entry name" value="GH18_2"/>
    <property type="match status" value="1"/>
</dbReference>
<dbReference type="PANTHER" id="PTHR11177">
    <property type="entry name" value="CHITINASE"/>
    <property type="match status" value="1"/>
</dbReference>
<keyword evidence="3" id="KW-0146">Chitin degradation</keyword>
<protein>
    <recommendedName>
        <fullName evidence="9">GH18 domain-containing protein</fullName>
    </recommendedName>
</protein>
<proteinExistence type="inferred from homology"/>
<dbReference type="InterPro" id="IPR050314">
    <property type="entry name" value="Glycosyl_Hydrlase_18"/>
</dbReference>
<evidence type="ECO:0000256" key="6">
    <source>
        <dbReference type="ARBA" id="ARBA00023326"/>
    </source>
</evidence>
<dbReference type="InterPro" id="IPR001223">
    <property type="entry name" value="Glyco_hydro18_cat"/>
</dbReference>
<reference evidence="10 11" key="1">
    <citation type="journal article" date="2018" name="MBio">
        <title>Comparative Genomics Reveals the Core Gene Toolbox for the Fungus-Insect Symbiosis.</title>
        <authorList>
            <person name="Wang Y."/>
            <person name="Stata M."/>
            <person name="Wang W."/>
            <person name="Stajich J.E."/>
            <person name="White M.M."/>
            <person name="Moncalvo J.M."/>
        </authorList>
    </citation>
    <scope>NUCLEOTIDE SEQUENCE [LARGE SCALE GENOMIC DNA]</scope>
    <source>
        <strain evidence="10 11">AUS-77-4</strain>
    </source>
</reference>
<comment type="similarity">
    <text evidence="8">Belongs to the glycosyl hydrolase 18 family.</text>
</comment>
<evidence type="ECO:0000259" key="9">
    <source>
        <dbReference type="PROSITE" id="PS51910"/>
    </source>
</evidence>
<dbReference type="InterPro" id="IPR017853">
    <property type="entry name" value="GH"/>
</dbReference>
<dbReference type="OrthoDB" id="73875at2759"/>
<dbReference type="SUPFAM" id="SSF54556">
    <property type="entry name" value="Chitinase insertion domain"/>
    <property type="match status" value="1"/>
</dbReference>
<dbReference type="CDD" id="cd06548">
    <property type="entry name" value="GH18_chitinase"/>
    <property type="match status" value="1"/>
</dbReference>
<organism evidence="10 11">
    <name type="scientific">Furculomyces boomerangus</name>
    <dbReference type="NCBI Taxonomy" id="61424"/>
    <lineage>
        <taxon>Eukaryota</taxon>
        <taxon>Fungi</taxon>
        <taxon>Fungi incertae sedis</taxon>
        <taxon>Zoopagomycota</taxon>
        <taxon>Kickxellomycotina</taxon>
        <taxon>Harpellomycetes</taxon>
        <taxon>Harpellales</taxon>
        <taxon>Harpellaceae</taxon>
        <taxon>Furculomyces</taxon>
    </lineage>
</organism>
<dbReference type="InterPro" id="IPR029070">
    <property type="entry name" value="Chitinase_insertion_sf"/>
</dbReference>
<sequence length="387" mass="42268">MTSPFKKVAYYSSWSIYSSKYPPQNIPAANLTHLMYAFANIANGCVVLGDSWADTQISYGDKNKFNGIGGAFGYLNSPTGDFRAKNPSIKTLISVGGWTWSKSFSTCASTPQSRSIFAKSIADFVTKYGFDGVDIDWEYPVGGGDPGNTTSPADGVNYVLLLNEIRNELNRVGGQNKQYQLSVAMSSISSIAGHVNIKAVSDVVDFINIMSYDFSGPWSQTTQYNSNLFLDANRSTPLSVDGSVTYYLSQGANPRKLVCGTPFCGKLFSNVSLTKNQIIPGLNEKYRGVPGTSEFPGMVDNGIISYTGLQQLMVPNNQYGFVTTYDNTAQTASMYSSKLKVWISFENETSLISKCNYVRGKSLGGLMIWELSQDKNNSLAPILSRNL</sequence>
<evidence type="ECO:0000313" key="10">
    <source>
        <dbReference type="EMBL" id="PVU93154.1"/>
    </source>
</evidence>
<dbReference type="InterPro" id="IPR011583">
    <property type="entry name" value="Chitinase_II/V-like_cat"/>
</dbReference>
<keyword evidence="11" id="KW-1185">Reference proteome</keyword>
<keyword evidence="6" id="KW-0624">Polysaccharide degradation</keyword>
<evidence type="ECO:0000256" key="4">
    <source>
        <dbReference type="ARBA" id="ARBA00023277"/>
    </source>
</evidence>
<keyword evidence="5 7" id="KW-0326">Glycosidase</keyword>
<evidence type="ECO:0000256" key="1">
    <source>
        <dbReference type="ARBA" id="ARBA00000822"/>
    </source>
</evidence>
<dbReference type="GO" id="GO:0008843">
    <property type="term" value="F:endochitinase activity"/>
    <property type="evidence" value="ECO:0007669"/>
    <property type="project" value="UniProtKB-EC"/>
</dbReference>
<dbReference type="Gene3D" id="3.10.50.10">
    <property type="match status" value="1"/>
</dbReference>
<dbReference type="GO" id="GO:0008061">
    <property type="term" value="F:chitin binding"/>
    <property type="evidence" value="ECO:0007669"/>
    <property type="project" value="InterPro"/>
</dbReference>
<keyword evidence="2 7" id="KW-0378">Hydrolase</keyword>
<evidence type="ECO:0000256" key="3">
    <source>
        <dbReference type="ARBA" id="ARBA00023024"/>
    </source>
</evidence>
<keyword evidence="4" id="KW-0119">Carbohydrate metabolism</keyword>
<dbReference type="Gene3D" id="3.20.20.80">
    <property type="entry name" value="Glycosidases"/>
    <property type="match status" value="1"/>
</dbReference>
<dbReference type="GO" id="GO:0000272">
    <property type="term" value="P:polysaccharide catabolic process"/>
    <property type="evidence" value="ECO:0007669"/>
    <property type="project" value="UniProtKB-KW"/>
</dbReference>
<evidence type="ECO:0000256" key="5">
    <source>
        <dbReference type="ARBA" id="ARBA00023295"/>
    </source>
</evidence>
<dbReference type="STRING" id="61424.A0A2T9YLJ6"/>
<dbReference type="EMBL" id="MBFT01000332">
    <property type="protein sequence ID" value="PVU93154.1"/>
    <property type="molecule type" value="Genomic_DNA"/>
</dbReference>
<evidence type="ECO:0000256" key="7">
    <source>
        <dbReference type="RuleBase" id="RU000489"/>
    </source>
</evidence>
<dbReference type="AlphaFoldDB" id="A0A2T9YLJ6"/>
<evidence type="ECO:0000256" key="2">
    <source>
        <dbReference type="ARBA" id="ARBA00022801"/>
    </source>
</evidence>
<comment type="catalytic activity">
    <reaction evidence="1">
        <text>Random endo-hydrolysis of N-acetyl-beta-D-glucosaminide (1-&gt;4)-beta-linkages in chitin and chitodextrins.</text>
        <dbReference type="EC" id="3.2.1.14"/>
    </reaction>
</comment>